<organism evidence="1 2">
    <name type="scientific">Salinisphaera orenii YIM 95161</name>
    <dbReference type="NCBI Taxonomy" id="1051139"/>
    <lineage>
        <taxon>Bacteria</taxon>
        <taxon>Pseudomonadati</taxon>
        <taxon>Pseudomonadota</taxon>
        <taxon>Gammaproteobacteria</taxon>
        <taxon>Salinisphaerales</taxon>
        <taxon>Salinisphaeraceae</taxon>
        <taxon>Salinisphaera</taxon>
    </lineage>
</organism>
<dbReference type="AlphaFoldDB" id="A0A423PKA0"/>
<evidence type="ECO:0000313" key="1">
    <source>
        <dbReference type="EMBL" id="ROO26036.1"/>
    </source>
</evidence>
<name>A0A423PKA0_9GAMM</name>
<protein>
    <submittedName>
        <fullName evidence="1">Formate dehydrogenase</fullName>
    </submittedName>
</protein>
<gene>
    <name evidence="1" type="ORF">SAHL_13310</name>
</gene>
<dbReference type="EMBL" id="AYKF01000105">
    <property type="protein sequence ID" value="ROO26036.1"/>
    <property type="molecule type" value="Genomic_DNA"/>
</dbReference>
<dbReference type="Proteomes" id="UP000285123">
    <property type="component" value="Unassembled WGS sequence"/>
</dbReference>
<evidence type="ECO:0000313" key="2">
    <source>
        <dbReference type="Proteomes" id="UP000285123"/>
    </source>
</evidence>
<dbReference type="OrthoDB" id="8527650at2"/>
<comment type="caution">
    <text evidence="1">The sequence shown here is derived from an EMBL/GenBank/DDBJ whole genome shotgun (WGS) entry which is preliminary data.</text>
</comment>
<proteinExistence type="predicted"/>
<dbReference type="RefSeq" id="WP_123591894.1">
    <property type="nucleotide sequence ID" value="NZ_AYKF01000105.1"/>
</dbReference>
<accession>A0A423PKA0</accession>
<sequence>MDDEKMVRQANQIAQYFSAYPEDRAKEGVRGHIRKFWEPRMRTQLINYAGAGGEGLHPLVLWAATQLQDEAGQPV</sequence>
<dbReference type="Pfam" id="PF11390">
    <property type="entry name" value="FdsD"/>
    <property type="match status" value="1"/>
</dbReference>
<dbReference type="InterPro" id="IPR021074">
    <property type="entry name" value="Formate_DH_dsu"/>
</dbReference>
<reference evidence="1 2" key="1">
    <citation type="submission" date="2013-10" db="EMBL/GenBank/DDBJ databases">
        <title>Salinisphaera halophila YIM 95161 Genome Sequencing.</title>
        <authorList>
            <person name="Lai Q."/>
            <person name="Li C."/>
            <person name="Shao Z."/>
        </authorList>
    </citation>
    <scope>NUCLEOTIDE SEQUENCE [LARGE SCALE GENOMIC DNA]</scope>
    <source>
        <strain evidence="1 2">YIM 95161</strain>
    </source>
</reference>